<dbReference type="GO" id="GO:0008289">
    <property type="term" value="F:lipid binding"/>
    <property type="evidence" value="ECO:0007669"/>
    <property type="project" value="UniProtKB-KW"/>
</dbReference>
<dbReference type="AlphaFoldDB" id="A0ABD1A3W5"/>
<organism evidence="5 6">
    <name type="scientific">Cardamine amara subsp. amara</name>
    <dbReference type="NCBI Taxonomy" id="228776"/>
    <lineage>
        <taxon>Eukaryota</taxon>
        <taxon>Viridiplantae</taxon>
        <taxon>Streptophyta</taxon>
        <taxon>Embryophyta</taxon>
        <taxon>Tracheophyta</taxon>
        <taxon>Spermatophyta</taxon>
        <taxon>Magnoliopsida</taxon>
        <taxon>eudicotyledons</taxon>
        <taxon>Gunneridae</taxon>
        <taxon>Pentapetalae</taxon>
        <taxon>rosids</taxon>
        <taxon>malvids</taxon>
        <taxon>Brassicales</taxon>
        <taxon>Brassicaceae</taxon>
        <taxon>Cardamineae</taxon>
        <taxon>Cardamine</taxon>
    </lineage>
</organism>
<comment type="caution">
    <text evidence="5">The sequence shown here is derived from an EMBL/GenBank/DDBJ whole genome shotgun (WGS) entry which is preliminary data.</text>
</comment>
<keyword evidence="3" id="KW-0732">Signal</keyword>
<dbReference type="SMART" id="SM00499">
    <property type="entry name" value="AAI"/>
    <property type="match status" value="1"/>
</dbReference>
<feature type="chain" id="PRO_5044758704" evidence="3">
    <location>
        <begin position="30"/>
        <end position="97"/>
    </location>
</feature>
<dbReference type="Proteomes" id="UP001558713">
    <property type="component" value="Unassembled WGS sequence"/>
</dbReference>
<feature type="signal peptide" evidence="3">
    <location>
        <begin position="1"/>
        <end position="29"/>
    </location>
</feature>
<evidence type="ECO:0000313" key="5">
    <source>
        <dbReference type="EMBL" id="KAL1201542.1"/>
    </source>
</evidence>
<gene>
    <name evidence="5" type="ORF">V5N11_016553</name>
</gene>
<evidence type="ECO:0000259" key="4">
    <source>
        <dbReference type="SMART" id="SM00499"/>
    </source>
</evidence>
<dbReference type="CDD" id="cd01959">
    <property type="entry name" value="nsLTP2"/>
    <property type="match status" value="1"/>
</dbReference>
<evidence type="ECO:0000256" key="2">
    <source>
        <dbReference type="ARBA" id="ARBA00023121"/>
    </source>
</evidence>
<evidence type="ECO:0000256" key="3">
    <source>
        <dbReference type="SAM" id="SignalP"/>
    </source>
</evidence>
<reference evidence="5 6" key="1">
    <citation type="submission" date="2024-04" db="EMBL/GenBank/DDBJ databases">
        <title>Genome assembly C_amara_ONT_v2.</title>
        <authorList>
            <person name="Yant L."/>
            <person name="Moore C."/>
            <person name="Slenker M."/>
        </authorList>
    </citation>
    <scope>NUCLEOTIDE SEQUENCE [LARGE SCALE GENOMIC DNA]</scope>
    <source>
        <tissue evidence="5">Leaf</tissue>
    </source>
</reference>
<dbReference type="SUPFAM" id="SSF47699">
    <property type="entry name" value="Bifunctional inhibitor/lipid-transfer protein/seed storage 2S albumin"/>
    <property type="match status" value="1"/>
</dbReference>
<dbReference type="InterPro" id="IPR016140">
    <property type="entry name" value="Bifunc_inhib/LTP/seed_store"/>
</dbReference>
<keyword evidence="1" id="KW-0813">Transport</keyword>
<protein>
    <submittedName>
        <fullName evidence="5">Non-specific lipid-transfer protein AKCS9</fullName>
    </submittedName>
</protein>
<keyword evidence="6" id="KW-1185">Reference proteome</keyword>
<evidence type="ECO:0000313" key="6">
    <source>
        <dbReference type="Proteomes" id="UP001558713"/>
    </source>
</evidence>
<accession>A0ABD1A3W5</accession>
<dbReference type="InterPro" id="IPR033872">
    <property type="entry name" value="nsLTP2"/>
</dbReference>
<feature type="domain" description="Bifunctional inhibitor/plant lipid transfer protein/seed storage helical" evidence="4">
    <location>
        <begin position="32"/>
        <end position="97"/>
    </location>
</feature>
<evidence type="ECO:0000256" key="1">
    <source>
        <dbReference type="ARBA" id="ARBA00022448"/>
    </source>
</evidence>
<sequence length="97" mass="10427">MVKTMWVSVVALMAAILLVTVANIPVAEAVTCLPSELAPCAEAMTSYSRPSGLCCGKLREQKPCLCGYMRNPNLRQFVSSPNAMKVSSICKIAFPNC</sequence>
<dbReference type="Gene3D" id="1.10.110.10">
    <property type="entry name" value="Plant lipid-transfer and hydrophobic proteins"/>
    <property type="match status" value="1"/>
</dbReference>
<dbReference type="EMBL" id="JBANAX010000587">
    <property type="protein sequence ID" value="KAL1201542.1"/>
    <property type="molecule type" value="Genomic_DNA"/>
</dbReference>
<keyword evidence="2" id="KW-0446">Lipid-binding</keyword>
<dbReference type="PANTHER" id="PTHR33214">
    <property type="entry name" value="BIFUNCTIONAL INHIBITOR/LIPID-TRANSFER PROTEIN/SEED STORAGE 2S ALBUMIN SUPERFAMILY PROTEIN"/>
    <property type="match status" value="1"/>
</dbReference>
<dbReference type="PANTHER" id="PTHR33214:SF69">
    <property type="entry name" value="BIFUNCTIONAL INHIBITOR_LIPID-TRANSFER PROTEIN_SEED STORAGE 2S ALBUMIN SUPERFAMILY PROTEIN"/>
    <property type="match status" value="1"/>
</dbReference>
<proteinExistence type="predicted"/>
<dbReference type="InterPro" id="IPR036312">
    <property type="entry name" value="Bifun_inhib/LTP/seed_sf"/>
</dbReference>
<name>A0ABD1A3W5_CARAN</name>